<dbReference type="InterPro" id="IPR017930">
    <property type="entry name" value="Myb_dom"/>
</dbReference>
<dbReference type="PROSITE" id="PS51294">
    <property type="entry name" value="HTH_MYB"/>
    <property type="match status" value="2"/>
</dbReference>
<dbReference type="KEGG" id="mcha:111011277"/>
<proteinExistence type="predicted"/>
<evidence type="ECO:0000256" key="5">
    <source>
        <dbReference type="ARBA" id="ARBA00023163"/>
    </source>
</evidence>
<protein>
    <submittedName>
        <fullName evidence="10">Transcription factor RAX2-like</fullName>
    </submittedName>
</protein>
<feature type="domain" description="HTH myb-type" evidence="8">
    <location>
        <begin position="9"/>
        <end position="62"/>
    </location>
</feature>
<dbReference type="InterPro" id="IPR001005">
    <property type="entry name" value="SANT/Myb"/>
</dbReference>
<evidence type="ECO:0000259" key="8">
    <source>
        <dbReference type="PROSITE" id="PS51294"/>
    </source>
</evidence>
<evidence type="ECO:0000256" key="3">
    <source>
        <dbReference type="ARBA" id="ARBA00023015"/>
    </source>
</evidence>
<reference evidence="10" key="1">
    <citation type="submission" date="2025-08" db="UniProtKB">
        <authorList>
            <consortium name="RefSeq"/>
        </authorList>
    </citation>
    <scope>IDENTIFICATION</scope>
    <source>
        <strain evidence="10">OHB3-1</strain>
    </source>
</reference>
<feature type="domain" description="Myb-like" evidence="7">
    <location>
        <begin position="63"/>
        <end position="113"/>
    </location>
</feature>
<keyword evidence="9" id="KW-1185">Reference proteome</keyword>
<keyword evidence="3" id="KW-0805">Transcription regulation</keyword>
<dbReference type="FunFam" id="1.10.10.60:FF:000015">
    <property type="entry name" value="Transcription factor RAX3"/>
    <property type="match status" value="1"/>
</dbReference>
<dbReference type="PANTHER" id="PTHR48000">
    <property type="entry name" value="OS09G0431300 PROTEIN"/>
    <property type="match status" value="1"/>
</dbReference>
<dbReference type="CDD" id="cd00167">
    <property type="entry name" value="SANT"/>
    <property type="match status" value="2"/>
</dbReference>
<evidence type="ECO:0000256" key="6">
    <source>
        <dbReference type="ARBA" id="ARBA00023242"/>
    </source>
</evidence>
<feature type="domain" description="HTH myb-type" evidence="8">
    <location>
        <begin position="63"/>
        <end position="117"/>
    </location>
</feature>
<feature type="domain" description="Myb-like" evidence="7">
    <location>
        <begin position="9"/>
        <end position="62"/>
    </location>
</feature>
<name>A0A6J1CFS2_MOMCH</name>
<dbReference type="GeneID" id="111011277"/>
<dbReference type="OrthoDB" id="2143914at2759"/>
<dbReference type="PROSITE" id="PS50090">
    <property type="entry name" value="MYB_LIKE"/>
    <property type="match status" value="2"/>
</dbReference>
<dbReference type="SUPFAM" id="SSF46689">
    <property type="entry name" value="Homeodomain-like"/>
    <property type="match status" value="1"/>
</dbReference>
<dbReference type="PANTHER" id="PTHR48000:SF67">
    <property type="entry name" value="MYB-LIKE DNA-BINDING DOMAIN CONTAINING PROTEIN, EXPRESSED"/>
    <property type="match status" value="1"/>
</dbReference>
<keyword evidence="4" id="KW-0238">DNA-binding</keyword>
<evidence type="ECO:0000256" key="4">
    <source>
        <dbReference type="ARBA" id="ARBA00023125"/>
    </source>
</evidence>
<evidence type="ECO:0000313" key="9">
    <source>
        <dbReference type="Proteomes" id="UP000504603"/>
    </source>
</evidence>
<dbReference type="Proteomes" id="UP000504603">
    <property type="component" value="Unplaced"/>
</dbReference>
<comment type="subcellular location">
    <subcellularLocation>
        <location evidence="1">Nucleus</location>
    </subcellularLocation>
</comment>
<evidence type="ECO:0000259" key="7">
    <source>
        <dbReference type="PROSITE" id="PS50090"/>
    </source>
</evidence>
<dbReference type="AlphaFoldDB" id="A0A6J1CFS2"/>
<dbReference type="GO" id="GO:0003677">
    <property type="term" value="F:DNA binding"/>
    <property type="evidence" value="ECO:0007669"/>
    <property type="project" value="UniProtKB-KW"/>
</dbReference>
<dbReference type="SMART" id="SM00717">
    <property type="entry name" value="SANT"/>
    <property type="match status" value="2"/>
</dbReference>
<accession>A0A6J1CFS2</accession>
<dbReference type="RefSeq" id="XP_022140675.1">
    <property type="nucleotide sequence ID" value="XM_022284983.1"/>
</dbReference>
<dbReference type="Pfam" id="PF00249">
    <property type="entry name" value="Myb_DNA-binding"/>
    <property type="match status" value="2"/>
</dbReference>
<evidence type="ECO:0000313" key="10">
    <source>
        <dbReference type="RefSeq" id="XP_022140675.1"/>
    </source>
</evidence>
<dbReference type="InterPro" id="IPR009057">
    <property type="entry name" value="Homeodomain-like_sf"/>
</dbReference>
<gene>
    <name evidence="10" type="primary">LOC111011277</name>
</gene>
<dbReference type="Gene3D" id="1.10.10.60">
    <property type="entry name" value="Homeodomain-like"/>
    <property type="match status" value="2"/>
</dbReference>
<keyword evidence="6" id="KW-0539">Nucleus</keyword>
<sequence length="287" mass="32057">MGRAPCCDKANVKKGPWSPEEDSQLKHYIETYGTGGNWIALPQKAGLRRCGKSCRLRWLNYLRPNIKHGEFSAEEDRIICTLFATIGSRWSIIAAQLPGRTDNDIKNYWNTKLKKKLMGMMASPPPSTIPPQIIKKTQSLISPSHQNAPFHPQSNNIFNPSSPSPSIPFNYHSNPISGSCNLATYPFGFDHPYEQTLKSNHQFQYCTSSGGGGHGYSPKMGVEFGSGLVSSNGFEGNNQGKLMNNYGDGNFGENYDKWVISHSNSSSNNNGMMMLNVEEQKKYCYYY</sequence>
<dbReference type="GO" id="GO:0005634">
    <property type="term" value="C:nucleus"/>
    <property type="evidence" value="ECO:0007669"/>
    <property type="project" value="UniProtKB-SubCell"/>
</dbReference>
<keyword evidence="5" id="KW-0804">Transcription</keyword>
<keyword evidence="2" id="KW-0677">Repeat</keyword>
<organism evidence="9 10">
    <name type="scientific">Momordica charantia</name>
    <name type="common">Bitter gourd</name>
    <name type="synonym">Balsam pear</name>
    <dbReference type="NCBI Taxonomy" id="3673"/>
    <lineage>
        <taxon>Eukaryota</taxon>
        <taxon>Viridiplantae</taxon>
        <taxon>Streptophyta</taxon>
        <taxon>Embryophyta</taxon>
        <taxon>Tracheophyta</taxon>
        <taxon>Spermatophyta</taxon>
        <taxon>Magnoliopsida</taxon>
        <taxon>eudicotyledons</taxon>
        <taxon>Gunneridae</taxon>
        <taxon>Pentapetalae</taxon>
        <taxon>rosids</taxon>
        <taxon>fabids</taxon>
        <taxon>Cucurbitales</taxon>
        <taxon>Cucurbitaceae</taxon>
        <taxon>Momordiceae</taxon>
        <taxon>Momordica</taxon>
    </lineage>
</organism>
<evidence type="ECO:0000256" key="1">
    <source>
        <dbReference type="ARBA" id="ARBA00004123"/>
    </source>
</evidence>
<evidence type="ECO:0000256" key="2">
    <source>
        <dbReference type="ARBA" id="ARBA00022737"/>
    </source>
</evidence>